<keyword evidence="2" id="KW-1185">Reference proteome</keyword>
<dbReference type="RefSeq" id="WP_228878376.1">
    <property type="nucleotide sequence ID" value="NZ_CAJQZC010000005.1"/>
</dbReference>
<name>A0A9N8X2K9_9BURK</name>
<proteinExistence type="predicted"/>
<accession>A0A9N8X2K9</accession>
<organism evidence="1 2">
    <name type="scientific">Paraburkholderia saeva</name>
    <dbReference type="NCBI Taxonomy" id="2777537"/>
    <lineage>
        <taxon>Bacteria</taxon>
        <taxon>Pseudomonadati</taxon>
        <taxon>Pseudomonadota</taxon>
        <taxon>Betaproteobacteria</taxon>
        <taxon>Burkholderiales</taxon>
        <taxon>Burkholderiaceae</taxon>
        <taxon>Paraburkholderia</taxon>
    </lineage>
</organism>
<reference evidence="1" key="1">
    <citation type="submission" date="2021-04" db="EMBL/GenBank/DDBJ databases">
        <authorList>
            <person name="Vanwijnsberghe S."/>
        </authorList>
    </citation>
    <scope>NUCLEOTIDE SEQUENCE</scope>
    <source>
        <strain evidence="1">LMG 31841</strain>
    </source>
</reference>
<dbReference type="AlphaFoldDB" id="A0A9N8X2K9"/>
<evidence type="ECO:0000313" key="1">
    <source>
        <dbReference type="EMBL" id="CAG4903124.1"/>
    </source>
</evidence>
<sequence length="201" mass="21719">MSTSASERTIATDGRTYPKDRAAHREAIRAAIEANPAATNTDIAKRVHASRDLVIAVRKETGSANALIALEATRQALIVADEISDVKNIRDKAKGIQTWAREASDTAMFEKATRLFMEAERRAGELLGAMKDKLATPADGAKFGANKHLFPEGTSDLPTTLVRCVKKKCFLPQNPLRLPNACHGASLPLESAPQRASLFAL</sequence>
<gene>
    <name evidence="1" type="ORF">LMG31841_03190</name>
</gene>
<comment type="caution">
    <text evidence="1">The sequence shown here is derived from an EMBL/GenBank/DDBJ whole genome shotgun (WGS) entry which is preliminary data.</text>
</comment>
<protein>
    <submittedName>
        <fullName evidence="1">Uncharacterized protein</fullName>
    </submittedName>
</protein>
<dbReference type="Proteomes" id="UP000789704">
    <property type="component" value="Unassembled WGS sequence"/>
</dbReference>
<evidence type="ECO:0000313" key="2">
    <source>
        <dbReference type="Proteomes" id="UP000789704"/>
    </source>
</evidence>
<dbReference type="EMBL" id="CAJQZC010000005">
    <property type="protein sequence ID" value="CAG4903124.1"/>
    <property type="molecule type" value="Genomic_DNA"/>
</dbReference>